<dbReference type="Pfam" id="PF12804">
    <property type="entry name" value="NTP_transf_3"/>
    <property type="match status" value="1"/>
</dbReference>
<dbReference type="SUPFAM" id="SSF53448">
    <property type="entry name" value="Nucleotide-diphospho-sugar transferases"/>
    <property type="match status" value="1"/>
</dbReference>
<accession>A0ABS7XPB0</accession>
<evidence type="ECO:0000259" key="1">
    <source>
        <dbReference type="Pfam" id="PF12804"/>
    </source>
</evidence>
<dbReference type="InterPro" id="IPR025877">
    <property type="entry name" value="MobA-like_NTP_Trfase"/>
</dbReference>
<dbReference type="InterPro" id="IPR029044">
    <property type="entry name" value="Nucleotide-diphossugar_trans"/>
</dbReference>
<reference evidence="3" key="1">
    <citation type="submission" date="2023-07" db="EMBL/GenBank/DDBJ databases">
        <authorList>
            <person name="Yue Y."/>
        </authorList>
    </citation>
    <scope>NUCLEOTIDE SEQUENCE [LARGE SCALE GENOMIC DNA]</scope>
    <source>
        <strain evidence="3">D23</strain>
    </source>
</reference>
<dbReference type="Proteomes" id="UP001198901">
    <property type="component" value="Unassembled WGS sequence"/>
</dbReference>
<proteinExistence type="predicted"/>
<dbReference type="PANTHER" id="PTHR43777:SF1">
    <property type="entry name" value="MOLYBDENUM COFACTOR CYTIDYLYLTRANSFERASE"/>
    <property type="match status" value="1"/>
</dbReference>
<organism evidence="2 3">
    <name type="scientific">Winogradskyella alexanderae</name>
    <dbReference type="NCBI Taxonomy" id="2877123"/>
    <lineage>
        <taxon>Bacteria</taxon>
        <taxon>Pseudomonadati</taxon>
        <taxon>Bacteroidota</taxon>
        <taxon>Flavobacteriia</taxon>
        <taxon>Flavobacteriales</taxon>
        <taxon>Flavobacteriaceae</taxon>
        <taxon>Winogradskyella</taxon>
    </lineage>
</organism>
<protein>
    <submittedName>
        <fullName evidence="2">Nucleotidyltransferase family protein</fullName>
    </submittedName>
</protein>
<dbReference type="CDD" id="cd04182">
    <property type="entry name" value="GT_2_like_f"/>
    <property type="match status" value="1"/>
</dbReference>
<dbReference type="EMBL" id="JAIUJR010000002">
    <property type="protein sequence ID" value="MCA0131836.1"/>
    <property type="molecule type" value="Genomic_DNA"/>
</dbReference>
<dbReference type="RefSeq" id="WP_224526471.1">
    <property type="nucleotide sequence ID" value="NZ_JAIUJR010000002.1"/>
</dbReference>
<dbReference type="Gene3D" id="3.90.550.10">
    <property type="entry name" value="Spore Coat Polysaccharide Biosynthesis Protein SpsA, Chain A"/>
    <property type="match status" value="1"/>
</dbReference>
<keyword evidence="3" id="KW-1185">Reference proteome</keyword>
<evidence type="ECO:0000313" key="2">
    <source>
        <dbReference type="EMBL" id="MCA0131836.1"/>
    </source>
</evidence>
<comment type="caution">
    <text evidence="2">The sequence shown here is derived from an EMBL/GenBank/DDBJ whole genome shotgun (WGS) entry which is preliminary data.</text>
</comment>
<name>A0ABS7XPB0_9FLAO</name>
<gene>
    <name evidence="2" type="ORF">LBU54_04510</name>
</gene>
<dbReference type="PANTHER" id="PTHR43777">
    <property type="entry name" value="MOLYBDENUM COFACTOR CYTIDYLYLTRANSFERASE"/>
    <property type="match status" value="1"/>
</dbReference>
<evidence type="ECO:0000313" key="3">
    <source>
        <dbReference type="Proteomes" id="UP001198901"/>
    </source>
</evidence>
<feature type="domain" description="MobA-like NTP transferase" evidence="1">
    <location>
        <begin position="6"/>
        <end position="161"/>
    </location>
</feature>
<sequence length="191" mass="20872">MGTAILVLAAGKSNRMGSPKQLLKFGETTMLGTVVNNSLTSKANAVIVVIGAYAEEIKIGLPKTIQVVVNDEFETGLSSSIKKGVRRLLDFDSILIALGDQPFVSSSYFNEMMELGAKNPNKIIASEYIKHNGVPALFPKKFFKDLLRVSGDKGAKMLLNSDEYPVLILKSTVNLFDVDTPEDYNILDKNK</sequence>